<accession>A0A2M7GBD4</accession>
<sequence>MGLSRYPWTGAQFRRAREAAGWSRVELAAQAHLFVYEVQKLEGGQKIPPHKYPRLLDCLKPWLEKPRRPESQAKPKD</sequence>
<organism evidence="1 2">
    <name type="scientific">bacterium (Candidatus Blackallbacteria) CG17_big_fil_post_rev_8_21_14_2_50_48_46</name>
    <dbReference type="NCBI Taxonomy" id="2014261"/>
    <lineage>
        <taxon>Bacteria</taxon>
        <taxon>Candidatus Blackallbacteria</taxon>
    </lineage>
</organism>
<evidence type="ECO:0000313" key="1">
    <source>
        <dbReference type="EMBL" id="PIW19495.1"/>
    </source>
</evidence>
<dbReference type="GO" id="GO:0003677">
    <property type="term" value="F:DNA binding"/>
    <property type="evidence" value="ECO:0007669"/>
    <property type="project" value="InterPro"/>
</dbReference>
<dbReference type="AlphaFoldDB" id="A0A2M7GBD4"/>
<name>A0A2M7GBD4_9BACT</name>
<dbReference type="InterPro" id="IPR010982">
    <property type="entry name" value="Lambda_DNA-bd_dom_sf"/>
</dbReference>
<evidence type="ECO:0008006" key="3">
    <source>
        <dbReference type="Google" id="ProtNLM"/>
    </source>
</evidence>
<reference evidence="1 2" key="1">
    <citation type="submission" date="2017-09" db="EMBL/GenBank/DDBJ databases">
        <title>Depth-based differentiation of microbial function through sediment-hosted aquifers and enrichment of novel symbionts in the deep terrestrial subsurface.</title>
        <authorList>
            <person name="Probst A.J."/>
            <person name="Ladd B."/>
            <person name="Jarett J.K."/>
            <person name="Geller-Mcgrath D.E."/>
            <person name="Sieber C.M."/>
            <person name="Emerson J.B."/>
            <person name="Anantharaman K."/>
            <person name="Thomas B.C."/>
            <person name="Malmstrom R."/>
            <person name="Stieglmeier M."/>
            <person name="Klingl A."/>
            <person name="Woyke T."/>
            <person name="Ryan C.M."/>
            <person name="Banfield J.F."/>
        </authorList>
    </citation>
    <scope>NUCLEOTIDE SEQUENCE [LARGE SCALE GENOMIC DNA]</scope>
    <source>
        <strain evidence="1">CG17_big_fil_post_rev_8_21_14_2_50_48_46</strain>
    </source>
</reference>
<dbReference type="Proteomes" id="UP000231019">
    <property type="component" value="Unassembled WGS sequence"/>
</dbReference>
<protein>
    <recommendedName>
        <fullName evidence="3">HTH cro/C1-type domain-containing protein</fullName>
    </recommendedName>
</protein>
<dbReference type="Pfam" id="PF13560">
    <property type="entry name" value="HTH_31"/>
    <property type="match status" value="1"/>
</dbReference>
<dbReference type="SUPFAM" id="SSF47413">
    <property type="entry name" value="lambda repressor-like DNA-binding domains"/>
    <property type="match status" value="1"/>
</dbReference>
<evidence type="ECO:0000313" key="2">
    <source>
        <dbReference type="Proteomes" id="UP000231019"/>
    </source>
</evidence>
<comment type="caution">
    <text evidence="1">The sequence shown here is derived from an EMBL/GenBank/DDBJ whole genome shotgun (WGS) entry which is preliminary data.</text>
</comment>
<dbReference type="Gene3D" id="1.10.260.40">
    <property type="entry name" value="lambda repressor-like DNA-binding domains"/>
    <property type="match status" value="1"/>
</dbReference>
<gene>
    <name evidence="1" type="ORF">COW36_01250</name>
</gene>
<proteinExistence type="predicted"/>
<dbReference type="EMBL" id="PFFQ01000004">
    <property type="protein sequence ID" value="PIW19495.1"/>
    <property type="molecule type" value="Genomic_DNA"/>
</dbReference>